<evidence type="ECO:0000256" key="2">
    <source>
        <dbReference type="PROSITE-ProRule" id="PRU00339"/>
    </source>
</evidence>
<dbReference type="PROSITE" id="PS50005">
    <property type="entry name" value="TPR"/>
    <property type="match status" value="1"/>
</dbReference>
<evidence type="ECO:0000256" key="1">
    <source>
        <dbReference type="HAMAP-Rule" id="MF_02066"/>
    </source>
</evidence>
<keyword evidence="1" id="KW-0574">Periplasm</keyword>
<dbReference type="Gene3D" id="1.20.5.110">
    <property type="match status" value="1"/>
</dbReference>
<dbReference type="RefSeq" id="WP_242285150.1">
    <property type="nucleotide sequence ID" value="NZ_JAKKSL010000001.1"/>
</dbReference>
<dbReference type="InterPro" id="IPR032519">
    <property type="entry name" value="YbgF_tri"/>
</dbReference>
<comment type="subcellular location">
    <subcellularLocation>
        <location evidence="1">Periplasm</location>
    </subcellularLocation>
</comment>
<evidence type="ECO:0000313" key="5">
    <source>
        <dbReference type="Proteomes" id="UP001139646"/>
    </source>
</evidence>
<protein>
    <recommendedName>
        <fullName evidence="1">Cell division coordinator CpoB</fullName>
    </recommendedName>
</protein>
<dbReference type="NCBIfam" id="TIGR02795">
    <property type="entry name" value="tol_pal_ybgF"/>
    <property type="match status" value="1"/>
</dbReference>
<gene>
    <name evidence="4" type="primary">ybgF</name>
    <name evidence="1" type="synonym">cpoB</name>
    <name evidence="4" type="ORF">L3081_09405</name>
</gene>
<dbReference type="InterPro" id="IPR034706">
    <property type="entry name" value="CpoB"/>
</dbReference>
<accession>A0ABS9WZX6</accession>
<feature type="chain" id="PRO_5044943714" description="Cell division coordinator CpoB" evidence="1">
    <location>
        <begin position="26"/>
        <end position="264"/>
    </location>
</feature>
<dbReference type="SUPFAM" id="SSF48452">
    <property type="entry name" value="TPR-like"/>
    <property type="match status" value="1"/>
</dbReference>
<comment type="caution">
    <text evidence="4">The sequence shown here is derived from an EMBL/GenBank/DDBJ whole genome shotgun (WGS) entry which is preliminary data.</text>
</comment>
<dbReference type="Proteomes" id="UP001139646">
    <property type="component" value="Unassembled WGS sequence"/>
</dbReference>
<proteinExistence type="inferred from homology"/>
<feature type="domain" description="YbgF trimerisation" evidence="3">
    <location>
        <begin position="45"/>
        <end position="117"/>
    </location>
</feature>
<dbReference type="Pfam" id="PF13174">
    <property type="entry name" value="TPR_6"/>
    <property type="match status" value="1"/>
</dbReference>
<keyword evidence="5" id="KW-1185">Reference proteome</keyword>
<sequence length="264" mass="29887" precursor="true">MKLTLSNRAVLFGLVLTASTINVLAAQAPVIDVSSSPLASQSSGSLTEQLANVERKLDSRNRAQVNIQRQLDDLQTQVNELRGVTELHTHQLSQVLDRQRELYQELDRRVSEALKPTTQIPNAVTVNAAPVSKEYSDDLTENEAYDKALNLVLKQKLYEQAIPEFRNFNKAYPQSTYAPNSHYWLGQLLFNKGELKEAEQEFLFVLEKFKDSSKRPDALLKLAMVAQQQNNTNKAVKLYRQLLNEYPDSTSAQLAKPRLDKLTN</sequence>
<keyword evidence="1" id="KW-0132">Cell division</keyword>
<dbReference type="SMART" id="SM00028">
    <property type="entry name" value="TPR"/>
    <property type="match status" value="2"/>
</dbReference>
<dbReference type="Pfam" id="PF13432">
    <property type="entry name" value="TPR_16"/>
    <property type="match status" value="1"/>
</dbReference>
<dbReference type="InterPro" id="IPR014162">
    <property type="entry name" value="CpoB_C"/>
</dbReference>
<dbReference type="InterPro" id="IPR019734">
    <property type="entry name" value="TPR_rpt"/>
</dbReference>
<feature type="repeat" description="TPR" evidence="2">
    <location>
        <begin position="216"/>
        <end position="249"/>
    </location>
</feature>
<evidence type="ECO:0000259" key="3">
    <source>
        <dbReference type="Pfam" id="PF16331"/>
    </source>
</evidence>
<comment type="similarity">
    <text evidence="1">Belongs to the CpoB family.</text>
</comment>
<feature type="signal peptide" evidence="1">
    <location>
        <begin position="1"/>
        <end position="25"/>
    </location>
</feature>
<name>A0ABS9WZX6_9GAMM</name>
<dbReference type="Gene3D" id="1.25.40.10">
    <property type="entry name" value="Tetratricopeptide repeat domain"/>
    <property type="match status" value="1"/>
</dbReference>
<keyword evidence="1" id="KW-0732">Signal</keyword>
<evidence type="ECO:0000313" key="4">
    <source>
        <dbReference type="EMBL" id="MCI2283567.1"/>
    </source>
</evidence>
<dbReference type="HAMAP" id="MF_02066">
    <property type="entry name" value="CpoB"/>
    <property type="match status" value="1"/>
</dbReference>
<organism evidence="4 5">
    <name type="scientific">Colwellia maritima</name>
    <dbReference type="NCBI Taxonomy" id="2912588"/>
    <lineage>
        <taxon>Bacteria</taxon>
        <taxon>Pseudomonadati</taxon>
        <taxon>Pseudomonadota</taxon>
        <taxon>Gammaproteobacteria</taxon>
        <taxon>Alteromonadales</taxon>
        <taxon>Colwelliaceae</taxon>
        <taxon>Colwellia</taxon>
    </lineage>
</organism>
<reference evidence="4" key="1">
    <citation type="submission" date="2022-01" db="EMBL/GenBank/DDBJ databases">
        <title>Colwellia maritima, isolated from seawater.</title>
        <authorList>
            <person name="Kristyanto S."/>
            <person name="Jung J."/>
            <person name="Jeon C.O."/>
        </authorList>
    </citation>
    <scope>NUCLEOTIDE SEQUENCE</scope>
    <source>
        <strain evidence="4">MSW7</strain>
    </source>
</reference>
<dbReference type="InterPro" id="IPR011990">
    <property type="entry name" value="TPR-like_helical_dom_sf"/>
</dbReference>
<keyword evidence="1" id="KW-0131">Cell cycle</keyword>
<keyword evidence="2" id="KW-0802">TPR repeat</keyword>
<comment type="function">
    <text evidence="1">Mediates coordination of peptidoglycan synthesis and outer membrane constriction during cell division.</text>
</comment>
<dbReference type="EMBL" id="JAKKSL010000001">
    <property type="protein sequence ID" value="MCI2283567.1"/>
    <property type="molecule type" value="Genomic_DNA"/>
</dbReference>
<dbReference type="Pfam" id="PF16331">
    <property type="entry name" value="TolA_bind_tri"/>
    <property type="match status" value="1"/>
</dbReference>